<sequence>MVCSLPGREEEGSKKIPSTPITTPPNGPCGPLCCELDSSSNLAGYMPSSCLLSPTCPPLPSFVFSFFNSAFRSVTAVFCLSLRLLPSLKTVICRTEILVPARDRRCPSFLGRFRTWNQKHPAEFPNPDEGLQFSDVLLLKSF</sequence>
<keyword evidence="3" id="KW-1185">Reference proteome</keyword>
<comment type="caution">
    <text evidence="2">The sequence shown here is derived from an EMBL/GenBank/DDBJ whole genome shotgun (WGS) entry which is preliminary data.</text>
</comment>
<dbReference type="EMBL" id="BSYO01000013">
    <property type="protein sequence ID" value="GMH14280.1"/>
    <property type="molecule type" value="Genomic_DNA"/>
</dbReference>
<dbReference type="Proteomes" id="UP001279734">
    <property type="component" value="Unassembled WGS sequence"/>
</dbReference>
<protein>
    <submittedName>
        <fullName evidence="2">Uncharacterized protein</fullName>
    </submittedName>
</protein>
<accession>A0AAD3XS83</accession>
<evidence type="ECO:0000313" key="2">
    <source>
        <dbReference type="EMBL" id="GMH14280.1"/>
    </source>
</evidence>
<feature type="region of interest" description="Disordered" evidence="1">
    <location>
        <begin position="1"/>
        <end position="23"/>
    </location>
</feature>
<evidence type="ECO:0000313" key="3">
    <source>
        <dbReference type="Proteomes" id="UP001279734"/>
    </source>
</evidence>
<organism evidence="2 3">
    <name type="scientific">Nepenthes gracilis</name>
    <name type="common">Slender pitcher plant</name>
    <dbReference type="NCBI Taxonomy" id="150966"/>
    <lineage>
        <taxon>Eukaryota</taxon>
        <taxon>Viridiplantae</taxon>
        <taxon>Streptophyta</taxon>
        <taxon>Embryophyta</taxon>
        <taxon>Tracheophyta</taxon>
        <taxon>Spermatophyta</taxon>
        <taxon>Magnoliopsida</taxon>
        <taxon>eudicotyledons</taxon>
        <taxon>Gunneridae</taxon>
        <taxon>Pentapetalae</taxon>
        <taxon>Caryophyllales</taxon>
        <taxon>Nepenthaceae</taxon>
        <taxon>Nepenthes</taxon>
    </lineage>
</organism>
<name>A0AAD3XS83_NEPGR</name>
<dbReference type="AlphaFoldDB" id="A0AAD3XS83"/>
<proteinExistence type="predicted"/>
<reference evidence="2" key="1">
    <citation type="submission" date="2023-05" db="EMBL/GenBank/DDBJ databases">
        <title>Nepenthes gracilis genome sequencing.</title>
        <authorList>
            <person name="Fukushima K."/>
        </authorList>
    </citation>
    <scope>NUCLEOTIDE SEQUENCE</scope>
    <source>
        <strain evidence="2">SING2019-196</strain>
    </source>
</reference>
<gene>
    <name evidence="2" type="ORF">Nepgr_016121</name>
</gene>
<evidence type="ECO:0000256" key="1">
    <source>
        <dbReference type="SAM" id="MobiDB-lite"/>
    </source>
</evidence>